<keyword evidence="3" id="KW-1185">Reference proteome</keyword>
<dbReference type="STRING" id="211114.SAMN04489726_3951"/>
<proteinExistence type="predicted"/>
<dbReference type="AlphaFoldDB" id="A0A1G9X2I6"/>
<feature type="coiled-coil region" evidence="1">
    <location>
        <begin position="76"/>
        <end position="103"/>
    </location>
</feature>
<gene>
    <name evidence="2" type="ORF">SAMN04489726_3951</name>
</gene>
<name>A0A1G9X2I6_ALLAB</name>
<keyword evidence="1" id="KW-0175">Coiled coil</keyword>
<accession>A0A1G9X2I6</accession>
<dbReference type="RefSeq" id="WP_030430839.1">
    <property type="nucleotide sequence ID" value="NZ_JOEF01000016.1"/>
</dbReference>
<evidence type="ECO:0000256" key="1">
    <source>
        <dbReference type="SAM" id="Coils"/>
    </source>
</evidence>
<reference evidence="2 3" key="1">
    <citation type="submission" date="2016-10" db="EMBL/GenBank/DDBJ databases">
        <authorList>
            <person name="de Groot N.N."/>
        </authorList>
    </citation>
    <scope>NUCLEOTIDE SEQUENCE [LARGE SCALE GENOMIC DNA]</scope>
    <source>
        <strain evidence="2 3">DSM 44149</strain>
    </source>
</reference>
<dbReference type="EMBL" id="LT629701">
    <property type="protein sequence ID" value="SDM90907.1"/>
    <property type="molecule type" value="Genomic_DNA"/>
</dbReference>
<sequence>MSKQYARAGGWRIDLDKVPAAIKIFNDALDELSELTNDVGYAQEIRPMGDDHVSRTLADEVSSRHLGGSRGTIWAAAALEGELTKAIRSLENARRNYRRAEDANRHTVFGG</sequence>
<dbReference type="Proteomes" id="UP000183376">
    <property type="component" value="Chromosome I"/>
</dbReference>
<evidence type="ECO:0000313" key="2">
    <source>
        <dbReference type="EMBL" id="SDM90907.1"/>
    </source>
</evidence>
<evidence type="ECO:0008006" key="4">
    <source>
        <dbReference type="Google" id="ProtNLM"/>
    </source>
</evidence>
<protein>
    <recommendedName>
        <fullName evidence="4">PE family protein</fullName>
    </recommendedName>
</protein>
<evidence type="ECO:0000313" key="3">
    <source>
        <dbReference type="Proteomes" id="UP000183376"/>
    </source>
</evidence>
<organism evidence="2 3">
    <name type="scientific">Allokutzneria albata</name>
    <name type="common">Kibdelosporangium albatum</name>
    <dbReference type="NCBI Taxonomy" id="211114"/>
    <lineage>
        <taxon>Bacteria</taxon>
        <taxon>Bacillati</taxon>
        <taxon>Actinomycetota</taxon>
        <taxon>Actinomycetes</taxon>
        <taxon>Pseudonocardiales</taxon>
        <taxon>Pseudonocardiaceae</taxon>
        <taxon>Allokutzneria</taxon>
    </lineage>
</organism>